<evidence type="ECO:0000256" key="1">
    <source>
        <dbReference type="SAM" id="MobiDB-lite"/>
    </source>
</evidence>
<feature type="region of interest" description="Disordered" evidence="1">
    <location>
        <begin position="89"/>
        <end position="120"/>
    </location>
</feature>
<sequence>MVPNSDRELAENSILCSPGINICQKVSINTHSHPEGLNGFNNQLEDTSTVGETMECDGQESTSVAMEVTEQLEPELLLEVQNNSCEEGICSTDAPTSTPDPQIGCTGDRHEQPYGSSGAD</sequence>
<dbReference type="AlphaFoldDB" id="A0A0A9DKP7"/>
<dbReference type="EMBL" id="GBRH01211670">
    <property type="protein sequence ID" value="JAD86225.1"/>
    <property type="molecule type" value="Transcribed_RNA"/>
</dbReference>
<reference evidence="2" key="2">
    <citation type="journal article" date="2015" name="Data Brief">
        <title>Shoot transcriptome of the giant reed, Arundo donax.</title>
        <authorList>
            <person name="Barrero R.A."/>
            <person name="Guerrero F.D."/>
            <person name="Moolhuijzen P."/>
            <person name="Goolsby J.A."/>
            <person name="Tidwell J."/>
            <person name="Bellgard S.E."/>
            <person name="Bellgard M.I."/>
        </authorList>
    </citation>
    <scope>NUCLEOTIDE SEQUENCE</scope>
    <source>
        <tissue evidence="2">Shoot tissue taken approximately 20 cm above the soil surface</tissue>
    </source>
</reference>
<accession>A0A0A9DKP7</accession>
<evidence type="ECO:0000313" key="2">
    <source>
        <dbReference type="EMBL" id="JAD86225.1"/>
    </source>
</evidence>
<organism evidence="2">
    <name type="scientific">Arundo donax</name>
    <name type="common">Giant reed</name>
    <name type="synonym">Donax arundinaceus</name>
    <dbReference type="NCBI Taxonomy" id="35708"/>
    <lineage>
        <taxon>Eukaryota</taxon>
        <taxon>Viridiplantae</taxon>
        <taxon>Streptophyta</taxon>
        <taxon>Embryophyta</taxon>
        <taxon>Tracheophyta</taxon>
        <taxon>Spermatophyta</taxon>
        <taxon>Magnoliopsida</taxon>
        <taxon>Liliopsida</taxon>
        <taxon>Poales</taxon>
        <taxon>Poaceae</taxon>
        <taxon>PACMAD clade</taxon>
        <taxon>Arundinoideae</taxon>
        <taxon>Arundineae</taxon>
        <taxon>Arundo</taxon>
    </lineage>
</organism>
<name>A0A0A9DKP7_ARUDO</name>
<reference evidence="2" key="1">
    <citation type="submission" date="2014-09" db="EMBL/GenBank/DDBJ databases">
        <authorList>
            <person name="Magalhaes I.L.F."/>
            <person name="Oliveira U."/>
            <person name="Santos F.R."/>
            <person name="Vidigal T.H.D.A."/>
            <person name="Brescovit A.D."/>
            <person name="Santos A.J."/>
        </authorList>
    </citation>
    <scope>NUCLEOTIDE SEQUENCE</scope>
    <source>
        <tissue evidence="2">Shoot tissue taken approximately 20 cm above the soil surface</tissue>
    </source>
</reference>
<proteinExistence type="predicted"/>
<protein>
    <submittedName>
        <fullName evidence="2">Uncharacterized protein</fullName>
    </submittedName>
</protein>